<dbReference type="SMART" id="SM00347">
    <property type="entry name" value="HTH_MARR"/>
    <property type="match status" value="1"/>
</dbReference>
<dbReference type="GO" id="GO:0003700">
    <property type="term" value="F:DNA-binding transcription factor activity"/>
    <property type="evidence" value="ECO:0007669"/>
    <property type="project" value="InterPro"/>
</dbReference>
<dbReference type="InterPro" id="IPR036390">
    <property type="entry name" value="WH_DNA-bd_sf"/>
</dbReference>
<dbReference type="InterPro" id="IPR036388">
    <property type="entry name" value="WH-like_DNA-bd_sf"/>
</dbReference>
<gene>
    <name evidence="2" type="ORF">ENP34_00165</name>
</gene>
<accession>A0A831TEF3</accession>
<dbReference type="AlphaFoldDB" id="A0A831TEF3"/>
<dbReference type="Gene3D" id="1.10.10.10">
    <property type="entry name" value="Winged helix-like DNA-binding domain superfamily/Winged helix DNA-binding domain"/>
    <property type="match status" value="1"/>
</dbReference>
<name>A0A831TEF3_9BACT</name>
<dbReference type="InterPro" id="IPR000835">
    <property type="entry name" value="HTH_MarR-typ"/>
</dbReference>
<dbReference type="Pfam" id="PF12802">
    <property type="entry name" value="MarR_2"/>
    <property type="match status" value="1"/>
</dbReference>
<evidence type="ECO:0000259" key="1">
    <source>
        <dbReference type="PROSITE" id="PS50995"/>
    </source>
</evidence>
<dbReference type="EMBL" id="DSIY01000004">
    <property type="protein sequence ID" value="HEG89853.1"/>
    <property type="molecule type" value="Genomic_DNA"/>
</dbReference>
<proteinExistence type="predicted"/>
<feature type="domain" description="HTH marR-type" evidence="1">
    <location>
        <begin position="11"/>
        <end position="143"/>
    </location>
</feature>
<dbReference type="PANTHER" id="PTHR33164:SF105">
    <property type="entry name" value="TRANSCRIPTIONAL REPRESSOR PROTEIN-RELATED"/>
    <property type="match status" value="1"/>
</dbReference>
<protein>
    <submittedName>
        <fullName evidence="2">MarR family transcriptional regulator</fullName>
    </submittedName>
</protein>
<dbReference type="GO" id="GO:0006950">
    <property type="term" value="P:response to stress"/>
    <property type="evidence" value="ECO:0007669"/>
    <property type="project" value="TreeGrafter"/>
</dbReference>
<dbReference type="SUPFAM" id="SSF46785">
    <property type="entry name" value="Winged helix' DNA-binding domain"/>
    <property type="match status" value="1"/>
</dbReference>
<sequence length="143" mass="15991">MDAEIDLTATQECYCLAARRYARALTRLYEQKLRPHGLRATQFSILAALALKGPTPISELASFLVLDRTTLSRSAALLQRRGWVEIAPAEDARERPLRLTPAGRRKLEEAFLAWKEAQDLVSARRANSDRQRVDPAAPCATSM</sequence>
<dbReference type="InterPro" id="IPR039422">
    <property type="entry name" value="MarR/SlyA-like"/>
</dbReference>
<organism evidence="2">
    <name type="scientific">Thermorudis peleae</name>
    <dbReference type="NCBI Taxonomy" id="1382356"/>
    <lineage>
        <taxon>Bacteria</taxon>
        <taxon>Pseudomonadati</taxon>
        <taxon>Thermomicrobiota</taxon>
        <taxon>Thermomicrobia</taxon>
        <taxon>Thermomicrobia incertae sedis</taxon>
        <taxon>Thermorudis</taxon>
    </lineage>
</organism>
<reference evidence="2" key="1">
    <citation type="journal article" date="2020" name="mSystems">
        <title>Genome- and Community-Level Interaction Insights into Carbon Utilization and Element Cycling Functions of Hydrothermarchaeota in Hydrothermal Sediment.</title>
        <authorList>
            <person name="Zhou Z."/>
            <person name="Liu Y."/>
            <person name="Xu W."/>
            <person name="Pan J."/>
            <person name="Luo Z.H."/>
            <person name="Li M."/>
        </authorList>
    </citation>
    <scope>NUCLEOTIDE SEQUENCE [LARGE SCALE GENOMIC DNA]</scope>
    <source>
        <strain evidence="2">SpSt-210</strain>
    </source>
</reference>
<dbReference type="PANTHER" id="PTHR33164">
    <property type="entry name" value="TRANSCRIPTIONAL REGULATOR, MARR FAMILY"/>
    <property type="match status" value="1"/>
</dbReference>
<dbReference type="PROSITE" id="PS50995">
    <property type="entry name" value="HTH_MARR_2"/>
    <property type="match status" value="1"/>
</dbReference>
<comment type="caution">
    <text evidence="2">The sequence shown here is derived from an EMBL/GenBank/DDBJ whole genome shotgun (WGS) entry which is preliminary data.</text>
</comment>
<evidence type="ECO:0000313" key="2">
    <source>
        <dbReference type="EMBL" id="HEG89853.1"/>
    </source>
</evidence>